<dbReference type="Pfam" id="PF07715">
    <property type="entry name" value="Plug"/>
    <property type="match status" value="1"/>
</dbReference>
<gene>
    <name evidence="11" type="ORF">CRP01_21150</name>
</gene>
<dbReference type="GO" id="GO:0015344">
    <property type="term" value="F:siderophore uptake transmembrane transporter activity"/>
    <property type="evidence" value="ECO:0007669"/>
    <property type="project" value="TreeGrafter"/>
</dbReference>
<dbReference type="GO" id="GO:0009279">
    <property type="term" value="C:cell outer membrane"/>
    <property type="evidence" value="ECO:0007669"/>
    <property type="project" value="UniProtKB-SubCell"/>
</dbReference>
<dbReference type="InterPro" id="IPR008969">
    <property type="entry name" value="CarboxyPept-like_regulatory"/>
</dbReference>
<keyword evidence="5 9" id="KW-0732">Signal</keyword>
<dbReference type="AlphaFoldDB" id="A0A2D0N7Q1"/>
<dbReference type="SUPFAM" id="SSF56935">
    <property type="entry name" value="Porins"/>
    <property type="match status" value="1"/>
</dbReference>
<evidence type="ECO:0000313" key="11">
    <source>
        <dbReference type="EMBL" id="PHN04515.1"/>
    </source>
</evidence>
<keyword evidence="2 8" id="KW-0813">Transport</keyword>
<dbReference type="Gene3D" id="2.40.170.20">
    <property type="entry name" value="TonB-dependent receptor, beta-barrel domain"/>
    <property type="match status" value="1"/>
</dbReference>
<dbReference type="OrthoDB" id="9768177at2"/>
<dbReference type="InterPro" id="IPR037066">
    <property type="entry name" value="Plug_dom_sf"/>
</dbReference>
<comment type="subcellular location">
    <subcellularLocation>
        <location evidence="1 8">Cell outer membrane</location>
        <topology evidence="1 8">Multi-pass membrane protein</topology>
    </subcellularLocation>
</comment>
<evidence type="ECO:0000256" key="3">
    <source>
        <dbReference type="ARBA" id="ARBA00022452"/>
    </source>
</evidence>
<dbReference type="InterPro" id="IPR036942">
    <property type="entry name" value="Beta-barrel_TonB_sf"/>
</dbReference>
<dbReference type="InterPro" id="IPR039426">
    <property type="entry name" value="TonB-dep_rcpt-like"/>
</dbReference>
<dbReference type="Gene3D" id="2.170.130.10">
    <property type="entry name" value="TonB-dependent receptor, plug domain"/>
    <property type="match status" value="1"/>
</dbReference>
<dbReference type="InterPro" id="IPR012910">
    <property type="entry name" value="Plug_dom"/>
</dbReference>
<evidence type="ECO:0000256" key="8">
    <source>
        <dbReference type="PROSITE-ProRule" id="PRU01360"/>
    </source>
</evidence>
<dbReference type="Proteomes" id="UP000223913">
    <property type="component" value="Unassembled WGS sequence"/>
</dbReference>
<dbReference type="SUPFAM" id="SSF49464">
    <property type="entry name" value="Carboxypeptidase regulatory domain-like"/>
    <property type="match status" value="1"/>
</dbReference>
<dbReference type="EMBL" id="PDUD01000025">
    <property type="protein sequence ID" value="PHN04515.1"/>
    <property type="molecule type" value="Genomic_DNA"/>
</dbReference>
<protein>
    <submittedName>
        <fullName evidence="11">SusC/RagA family protein</fullName>
    </submittedName>
</protein>
<dbReference type="Gene3D" id="2.60.40.1120">
    <property type="entry name" value="Carboxypeptidase-like, regulatory domain"/>
    <property type="match status" value="1"/>
</dbReference>
<keyword evidence="7 8" id="KW-0998">Cell outer membrane</keyword>
<evidence type="ECO:0000256" key="2">
    <source>
        <dbReference type="ARBA" id="ARBA00022448"/>
    </source>
</evidence>
<comment type="caution">
    <text evidence="11">The sequence shown here is derived from an EMBL/GenBank/DDBJ whole genome shotgun (WGS) entry which is preliminary data.</text>
</comment>
<comment type="similarity">
    <text evidence="8">Belongs to the TonB-dependent receptor family.</text>
</comment>
<evidence type="ECO:0000313" key="12">
    <source>
        <dbReference type="Proteomes" id="UP000223913"/>
    </source>
</evidence>
<dbReference type="PANTHER" id="PTHR30069:SF29">
    <property type="entry name" value="HEMOGLOBIN AND HEMOGLOBIN-HAPTOGLOBIN-BINDING PROTEIN 1-RELATED"/>
    <property type="match status" value="1"/>
</dbReference>
<keyword evidence="3 8" id="KW-1134">Transmembrane beta strand</keyword>
<dbReference type="RefSeq" id="WP_099152089.1">
    <property type="nucleotide sequence ID" value="NZ_PDUD01000025.1"/>
</dbReference>
<evidence type="ECO:0000256" key="9">
    <source>
        <dbReference type="SAM" id="SignalP"/>
    </source>
</evidence>
<keyword evidence="4 8" id="KW-0812">Transmembrane</keyword>
<keyword evidence="6 8" id="KW-0472">Membrane</keyword>
<dbReference type="GO" id="GO:0044718">
    <property type="term" value="P:siderophore transmembrane transport"/>
    <property type="evidence" value="ECO:0007669"/>
    <property type="project" value="TreeGrafter"/>
</dbReference>
<dbReference type="InterPro" id="IPR023996">
    <property type="entry name" value="TonB-dep_OMP_SusC/RagA"/>
</dbReference>
<sequence>MKRALFFILVSLFVTAMQGQTVQGVVSSSDGEILVGATILVKGTTTGSVTDLDGKYQIDLGDNADAVLVFSYTGYTPQEVEVNGRTQIDVELASGLILQEAVVTGLGISRDRKTLGYATSTISSQDLTTTQVTNFASALYGKAPGVSIRSVPGGATSGVNINIRGFASITGNTQPLIVMDGVPIRNGEFNNTNYWGDQYIRGNGLTDINPEDIESISVLKGASAAALYGSEAVNGVVLITTKKGRKKQGLGVDFNASYSNDQVAYLPRYQNVRGPGYFTNLADAGQDENGFIFYDTDGDGNPDTRGLINTSVNFGPEFDGQPVMAWDGVVRPYEASNNSYADLFQNAQSSSVNLAISKGFENASVRFSFTRQDNQMISFGSKNERNIANLNASFDIGDNLRTTLSVKYINQFTKNRPHKVDRMINNFGGMMDRFESADWYFDRYKTSLGYMFRTGTQATLTPDENIIYNGFKSSIADYVWRINEHQIRENSNRVIATVAQNWTIVKGLDLQGRFSTDYTTENIESWNSTRFPSALYNNPAGGFSLRNNINSLLYGDVLLTYQAQLTPTFSIEAMGGYTAKRIQTNFVSRGTAGGLSPENFFDISASINVPNSGSDRSDFVSDGFLGKLELGYKDYLFVEGTIRRDRTSTMAPENNSFVYPSVNASLVLDEAFNLPNYFSFAKLRASYGVVGNYPLIYQANIAYNQNTLGVQAMGGRPILYTNISGAFGNDVIRPEQKHEFEFGLDLAFFNRIQADITYYNGKIVDQILPVDIPRSSGARTVLTNIGTLRNKGIELSLSADIFKNKTGFSWNSRINYAKNSNVVEKLANDATELLHADFDGNAAQIRSVVGQPMGDIYAHPVATNESGERIVAPNGLYQLDSEKWEKYGNAMPDFEGGFLNTISYKNVFLNVVADFSFGGYIMPTGIYWMTSRGLTEESLNYMNAERGGLSYYVDENGKGVQTTSGAGPNGETVFNDGILLEGVLQSGEENTNVVSQALYYNGTYNWGGPQYGNSRYELYVDKNDWVKVREISLGFNMPQSLTTKLGMSRASLSVFGRNLFFIYRTIKDLDPEQTVAGSRWYQNINNAGNNPSFRTFGVQLSASF</sequence>
<name>A0A2D0N7Q1_FLAN2</name>
<feature type="domain" description="TonB-dependent receptor plug" evidence="10">
    <location>
        <begin position="114"/>
        <end position="236"/>
    </location>
</feature>
<reference evidence="11 12" key="1">
    <citation type="submission" date="2017-10" db="EMBL/GenBank/DDBJ databases">
        <title>The draft genome sequence of Lewinella nigricans NBRC 102662.</title>
        <authorList>
            <person name="Wang K."/>
        </authorList>
    </citation>
    <scope>NUCLEOTIDE SEQUENCE [LARGE SCALE GENOMIC DNA]</scope>
    <source>
        <strain evidence="11 12">NBRC 102662</strain>
    </source>
</reference>
<dbReference type="NCBIfam" id="TIGR04056">
    <property type="entry name" value="OMP_RagA_SusC"/>
    <property type="match status" value="1"/>
</dbReference>
<dbReference type="Pfam" id="PF13715">
    <property type="entry name" value="CarbopepD_reg_2"/>
    <property type="match status" value="1"/>
</dbReference>
<feature type="chain" id="PRO_5012632673" evidence="9">
    <location>
        <begin position="17"/>
        <end position="1104"/>
    </location>
</feature>
<dbReference type="InterPro" id="IPR023997">
    <property type="entry name" value="TonB-dep_OMP_SusC/RagA_CS"/>
</dbReference>
<evidence type="ECO:0000256" key="1">
    <source>
        <dbReference type="ARBA" id="ARBA00004571"/>
    </source>
</evidence>
<proteinExistence type="inferred from homology"/>
<dbReference type="NCBIfam" id="TIGR04057">
    <property type="entry name" value="SusC_RagA_signa"/>
    <property type="match status" value="1"/>
</dbReference>
<dbReference type="PROSITE" id="PS52016">
    <property type="entry name" value="TONB_DEPENDENT_REC_3"/>
    <property type="match status" value="1"/>
</dbReference>
<evidence type="ECO:0000256" key="4">
    <source>
        <dbReference type="ARBA" id="ARBA00022692"/>
    </source>
</evidence>
<dbReference type="PANTHER" id="PTHR30069">
    <property type="entry name" value="TONB-DEPENDENT OUTER MEMBRANE RECEPTOR"/>
    <property type="match status" value="1"/>
</dbReference>
<evidence type="ECO:0000256" key="7">
    <source>
        <dbReference type="ARBA" id="ARBA00023237"/>
    </source>
</evidence>
<accession>A0A2D0N7Q1</accession>
<evidence type="ECO:0000256" key="6">
    <source>
        <dbReference type="ARBA" id="ARBA00023136"/>
    </source>
</evidence>
<evidence type="ECO:0000256" key="5">
    <source>
        <dbReference type="ARBA" id="ARBA00022729"/>
    </source>
</evidence>
<keyword evidence="12" id="KW-1185">Reference proteome</keyword>
<evidence type="ECO:0000259" key="10">
    <source>
        <dbReference type="Pfam" id="PF07715"/>
    </source>
</evidence>
<organism evidence="11 12">
    <name type="scientific">Flavilitoribacter nigricans (strain ATCC 23147 / DSM 23189 / NBRC 102662 / NCIMB 1420 / SS-2)</name>
    <name type="common">Lewinella nigricans</name>
    <dbReference type="NCBI Taxonomy" id="1122177"/>
    <lineage>
        <taxon>Bacteria</taxon>
        <taxon>Pseudomonadati</taxon>
        <taxon>Bacteroidota</taxon>
        <taxon>Saprospiria</taxon>
        <taxon>Saprospirales</taxon>
        <taxon>Lewinellaceae</taxon>
        <taxon>Flavilitoribacter</taxon>
    </lineage>
</organism>
<feature type="signal peptide" evidence="9">
    <location>
        <begin position="1"/>
        <end position="16"/>
    </location>
</feature>